<proteinExistence type="predicted"/>
<feature type="transmembrane region" description="Helical" evidence="2">
    <location>
        <begin position="45"/>
        <end position="64"/>
    </location>
</feature>
<dbReference type="AlphaFoldDB" id="A0A0R3JZ95"/>
<dbReference type="STRING" id="908809.ABG79_01573"/>
<keyword evidence="4" id="KW-1185">Reference proteome</keyword>
<dbReference type="GO" id="GO:0051301">
    <property type="term" value="P:cell division"/>
    <property type="evidence" value="ECO:0007669"/>
    <property type="project" value="UniProtKB-KW"/>
</dbReference>
<protein>
    <submittedName>
        <fullName evidence="3">Cell division protein FtsL</fullName>
    </submittedName>
</protein>
<keyword evidence="2" id="KW-1133">Transmembrane helix</keyword>
<keyword evidence="2" id="KW-0812">Transmembrane</keyword>
<comment type="caution">
    <text evidence="3">The sequence shown here is derived from an EMBL/GenBank/DDBJ whole genome shotgun (WGS) entry which is preliminary data.</text>
</comment>
<reference evidence="3 4" key="1">
    <citation type="submission" date="2015-09" db="EMBL/GenBank/DDBJ databases">
        <title>Draft genome sequence of a Caloramator mitchellensis, a moderate thermophile from the Great Artesian Basin of Australia.</title>
        <authorList>
            <person name="Patel B.K."/>
        </authorList>
    </citation>
    <scope>NUCLEOTIDE SEQUENCE [LARGE SCALE GENOMIC DNA]</scope>
    <source>
        <strain evidence="3 4">VF08</strain>
    </source>
</reference>
<dbReference type="Pfam" id="PF04977">
    <property type="entry name" value="DivIC"/>
    <property type="match status" value="1"/>
</dbReference>
<name>A0A0R3JZ95_CALMK</name>
<dbReference type="OrthoDB" id="1954658at2"/>
<feature type="coiled-coil region" evidence="1">
    <location>
        <begin position="66"/>
        <end position="100"/>
    </location>
</feature>
<keyword evidence="3" id="KW-0132">Cell division</keyword>
<keyword evidence="1" id="KW-0175">Coiled coil</keyword>
<organism evidence="3 4">
    <name type="scientific">Caloramator mitchellensis</name>
    <dbReference type="NCBI Taxonomy" id="908809"/>
    <lineage>
        <taxon>Bacteria</taxon>
        <taxon>Bacillati</taxon>
        <taxon>Bacillota</taxon>
        <taxon>Clostridia</taxon>
        <taxon>Eubacteriales</taxon>
        <taxon>Clostridiaceae</taxon>
        <taxon>Caloramator</taxon>
    </lineage>
</organism>
<dbReference type="Proteomes" id="UP000052015">
    <property type="component" value="Unassembled WGS sequence"/>
</dbReference>
<accession>A0A0R3JZ95</accession>
<keyword evidence="2" id="KW-0472">Membrane</keyword>
<evidence type="ECO:0000313" key="3">
    <source>
        <dbReference type="EMBL" id="KRQ86590.1"/>
    </source>
</evidence>
<gene>
    <name evidence="3" type="primary">ftsL_2</name>
    <name evidence="3" type="ORF">ABG79_01573</name>
</gene>
<evidence type="ECO:0000256" key="2">
    <source>
        <dbReference type="SAM" id="Phobius"/>
    </source>
</evidence>
<dbReference type="EMBL" id="LKHP01000008">
    <property type="protein sequence ID" value="KRQ86590.1"/>
    <property type="molecule type" value="Genomic_DNA"/>
</dbReference>
<sequence length="154" mass="17627">MIMANNKNYVQGTAAYKLPNKVEISENKLLKQNKVRRPKPKEKKFLSIVIAVSILSIFTLARYANILKLNAEIRSIKKEIKMLQDENENINVQIAGLNKIREVDKLAVEKYGMIIPHPSDVKYVDVKPLDLEANDEKEEKVGLGYLFKLLGLIY</sequence>
<evidence type="ECO:0000313" key="4">
    <source>
        <dbReference type="Proteomes" id="UP000052015"/>
    </source>
</evidence>
<dbReference type="InterPro" id="IPR007060">
    <property type="entry name" value="FtsL/DivIC"/>
</dbReference>
<evidence type="ECO:0000256" key="1">
    <source>
        <dbReference type="SAM" id="Coils"/>
    </source>
</evidence>
<keyword evidence="3" id="KW-0131">Cell cycle</keyword>